<reference evidence="8 9" key="1">
    <citation type="submission" date="2019-09" db="EMBL/GenBank/DDBJ databases">
        <title>YIM 132180 draft genome.</title>
        <authorList>
            <person name="Zhang K."/>
        </authorList>
    </citation>
    <scope>NUCLEOTIDE SEQUENCE [LARGE SCALE GENOMIC DNA]</scope>
    <source>
        <strain evidence="8 9">YIM 132180</strain>
    </source>
</reference>
<comment type="pathway">
    <text evidence="1">Plant hormone metabolism; auxin biosynthesis.</text>
</comment>
<evidence type="ECO:0000256" key="4">
    <source>
        <dbReference type="ARBA" id="ARBA00017871"/>
    </source>
</evidence>
<gene>
    <name evidence="8" type="ORF">F6X38_00150</name>
</gene>
<dbReference type="Pfam" id="PF01593">
    <property type="entry name" value="Amino_oxidase"/>
    <property type="match status" value="1"/>
</dbReference>
<comment type="similarity">
    <text evidence="2">Belongs to the tryptophan 2-monooxygenase family.</text>
</comment>
<dbReference type="Proteomes" id="UP000432089">
    <property type="component" value="Unassembled WGS sequence"/>
</dbReference>
<dbReference type="SUPFAM" id="SSF54373">
    <property type="entry name" value="FAD-linked reductases, C-terminal domain"/>
    <property type="match status" value="1"/>
</dbReference>
<keyword evidence="5" id="KW-0073">Auxin biosynthesis</keyword>
<evidence type="ECO:0000256" key="1">
    <source>
        <dbReference type="ARBA" id="ARBA00004814"/>
    </source>
</evidence>
<dbReference type="EMBL" id="VZDO01000001">
    <property type="protein sequence ID" value="KAB0682540.1"/>
    <property type="molecule type" value="Genomic_DNA"/>
</dbReference>
<keyword evidence="9" id="KW-1185">Reference proteome</keyword>
<evidence type="ECO:0000256" key="6">
    <source>
        <dbReference type="ARBA" id="ARBA00047321"/>
    </source>
</evidence>
<accession>A0A7V7PSJ9</accession>
<name>A0A7V7PSJ9_9HYPH</name>
<dbReference type="EC" id="1.13.12.3" evidence="3"/>
<organism evidence="8 9">
    <name type="scientific">Plantimonas leprariae</name>
    <dbReference type="NCBI Taxonomy" id="2615207"/>
    <lineage>
        <taxon>Bacteria</taxon>
        <taxon>Pseudomonadati</taxon>
        <taxon>Pseudomonadota</taxon>
        <taxon>Alphaproteobacteria</taxon>
        <taxon>Hyphomicrobiales</taxon>
        <taxon>Aurantimonadaceae</taxon>
        <taxon>Plantimonas</taxon>
    </lineage>
</organism>
<evidence type="ECO:0000256" key="5">
    <source>
        <dbReference type="ARBA" id="ARBA00023070"/>
    </source>
</evidence>
<evidence type="ECO:0000259" key="7">
    <source>
        <dbReference type="Pfam" id="PF01593"/>
    </source>
</evidence>
<evidence type="ECO:0000313" key="9">
    <source>
        <dbReference type="Proteomes" id="UP000432089"/>
    </source>
</evidence>
<sequence>MRDDVEVVVVGAGAAGIGAARALEAAGISCLVLEARDRIGGRAFTAADGRGEPIDLGCGWLHSGTRNPWVPLVEAMGFTVNRSSPPWSRRDGALDMSPAEFDAFRGAGDALDERLATIRTQDADRPVSDFLEPGNRWNPLMDAISTYYSGAEFRHVSAVDLDRYDDAGVNWRVAEGYGRAVEHYAEGLAVVLDCTVTAIRHGGRRLAVETPRGTVSADAAIVTLPSDLLAAERIRFDPPLPEKAEAARGLPLGLADKLYLQLDRADGFEADMRAFGRTDTARTAAYHFRPLGHSQVECYFGGELARELERGGEAAFLDFALGELTGLLGSDFARRVSPLPMHLWGADPLSLGSYSYAVPGKADMRAVLAAPVDERLFFAGEACSRSDFSTAHGALLTGREAARAAIAALRGARASAPPEGVGAG</sequence>
<dbReference type="InterPro" id="IPR050281">
    <property type="entry name" value="Flavin_monoamine_oxidase"/>
</dbReference>
<dbReference type="RefSeq" id="WP_150967514.1">
    <property type="nucleotide sequence ID" value="NZ_VZDO01000001.1"/>
</dbReference>
<comment type="caution">
    <text evidence="8">The sequence shown here is derived from an EMBL/GenBank/DDBJ whole genome shotgun (WGS) entry which is preliminary data.</text>
</comment>
<proteinExistence type="inferred from homology"/>
<protein>
    <recommendedName>
        <fullName evidence="4">Tryptophan 2-monooxygenase</fullName>
        <ecNumber evidence="3">1.13.12.3</ecNumber>
    </recommendedName>
</protein>
<evidence type="ECO:0000313" key="8">
    <source>
        <dbReference type="EMBL" id="KAB0682540.1"/>
    </source>
</evidence>
<dbReference type="AlphaFoldDB" id="A0A7V7PSJ9"/>
<evidence type="ECO:0000256" key="3">
    <source>
        <dbReference type="ARBA" id="ARBA00012535"/>
    </source>
</evidence>
<evidence type="ECO:0000256" key="2">
    <source>
        <dbReference type="ARBA" id="ARBA00005833"/>
    </source>
</evidence>
<feature type="domain" description="Amine oxidase" evidence="7">
    <location>
        <begin position="15"/>
        <end position="405"/>
    </location>
</feature>
<dbReference type="PANTHER" id="PTHR10742:SF410">
    <property type="entry name" value="LYSINE-SPECIFIC HISTONE DEMETHYLASE 2"/>
    <property type="match status" value="1"/>
</dbReference>
<dbReference type="InterPro" id="IPR036188">
    <property type="entry name" value="FAD/NAD-bd_sf"/>
</dbReference>
<dbReference type="InterPro" id="IPR002937">
    <property type="entry name" value="Amino_oxidase"/>
</dbReference>
<dbReference type="GO" id="GO:0050361">
    <property type="term" value="F:tryptophan 2-monooxygenase activity"/>
    <property type="evidence" value="ECO:0007669"/>
    <property type="project" value="UniProtKB-EC"/>
</dbReference>
<dbReference type="PANTHER" id="PTHR10742">
    <property type="entry name" value="FLAVIN MONOAMINE OXIDASE"/>
    <property type="match status" value="1"/>
</dbReference>
<dbReference type="Gene3D" id="3.50.50.60">
    <property type="entry name" value="FAD/NAD(P)-binding domain"/>
    <property type="match status" value="1"/>
</dbReference>
<comment type="catalytic activity">
    <reaction evidence="6">
        <text>L-tryptophan + O2 = indole-3-acetamide + CO2 + H2O</text>
        <dbReference type="Rhea" id="RHEA:16165"/>
        <dbReference type="ChEBI" id="CHEBI:15377"/>
        <dbReference type="ChEBI" id="CHEBI:15379"/>
        <dbReference type="ChEBI" id="CHEBI:16031"/>
        <dbReference type="ChEBI" id="CHEBI:16526"/>
        <dbReference type="ChEBI" id="CHEBI:57912"/>
        <dbReference type="EC" id="1.13.12.3"/>
    </reaction>
</comment>
<dbReference type="PRINTS" id="PR00420">
    <property type="entry name" value="RNGMNOXGNASE"/>
</dbReference>
<dbReference type="SUPFAM" id="SSF51905">
    <property type="entry name" value="FAD/NAD(P)-binding domain"/>
    <property type="match status" value="1"/>
</dbReference>
<dbReference type="GO" id="GO:0009851">
    <property type="term" value="P:auxin biosynthetic process"/>
    <property type="evidence" value="ECO:0007669"/>
    <property type="project" value="UniProtKB-KW"/>
</dbReference>